<proteinExistence type="predicted"/>
<gene>
    <name evidence="1" type="ORF">JIN84_21545</name>
</gene>
<comment type="caution">
    <text evidence="1">The sequence shown here is derived from an EMBL/GenBank/DDBJ whole genome shotgun (WGS) entry which is preliminary data.</text>
</comment>
<sequence length="443" mass="49592">MNSSKPKTDYLFACCRNVAHETGVPAQLIFAHALLFATALLGDKACYRRMIPQAPQIIASPVTVITLDQQCPTWLLSVFSRTIGHQQSMTKRAQDSFNLLPRPRDIKRAKNLIRMYAPIRELLPNDLEFAADTGVIRSTPEIYVCLGRSREEAVTTASSERAFSPRLLALSVGVDSYKNIITGPSRWRSPERTAVETLASSRTTRQGWGQLLPMRKLLRKVGFAGLPPLGWLLEYPEETAAPDFSENVPQPYLRFFDQLFSLRLGPPVTFLPDPAVIEMLDAAVAAQGQRTGPSGVPSEVVNPEPMLPWQIATVFWSIERCHDNPNPENKLLLADRACQIARLIHELHISTLGGIFPMVTDGEADPISALILDKLAVAPLQPRELARKFHRVTAQELKWRLEFLAENGKIERNGEGKWSMRDFSRLNFSRFGEICVSKKGREA</sequence>
<organism evidence="1 2">
    <name type="scientific">Luteolibacter yonseiensis</name>
    <dbReference type="NCBI Taxonomy" id="1144680"/>
    <lineage>
        <taxon>Bacteria</taxon>
        <taxon>Pseudomonadati</taxon>
        <taxon>Verrucomicrobiota</taxon>
        <taxon>Verrucomicrobiia</taxon>
        <taxon>Verrucomicrobiales</taxon>
        <taxon>Verrucomicrobiaceae</taxon>
        <taxon>Luteolibacter</taxon>
    </lineage>
</organism>
<evidence type="ECO:0000313" key="2">
    <source>
        <dbReference type="Proteomes" id="UP000600139"/>
    </source>
</evidence>
<dbReference type="AlphaFoldDB" id="A0A934R4F6"/>
<dbReference type="RefSeq" id="WP_200353172.1">
    <property type="nucleotide sequence ID" value="NZ_BAABHZ010000002.1"/>
</dbReference>
<keyword evidence="2" id="KW-1185">Reference proteome</keyword>
<name>A0A934R4F6_9BACT</name>
<accession>A0A934R4F6</accession>
<dbReference type="Proteomes" id="UP000600139">
    <property type="component" value="Unassembled WGS sequence"/>
</dbReference>
<evidence type="ECO:0008006" key="3">
    <source>
        <dbReference type="Google" id="ProtNLM"/>
    </source>
</evidence>
<protein>
    <recommendedName>
        <fullName evidence="3">DUF3987 domain-containing protein</fullName>
    </recommendedName>
</protein>
<evidence type="ECO:0000313" key="1">
    <source>
        <dbReference type="EMBL" id="MBK1818223.1"/>
    </source>
</evidence>
<reference evidence="1" key="1">
    <citation type="submission" date="2021-01" db="EMBL/GenBank/DDBJ databases">
        <title>Modified the classification status of verrucomicrobia.</title>
        <authorList>
            <person name="Feng X."/>
        </authorList>
    </citation>
    <scope>NUCLEOTIDE SEQUENCE</scope>
    <source>
        <strain evidence="1">JCM 18052</strain>
    </source>
</reference>
<dbReference type="EMBL" id="JAENIK010000013">
    <property type="protein sequence ID" value="MBK1818223.1"/>
    <property type="molecule type" value="Genomic_DNA"/>
</dbReference>